<dbReference type="Proteomes" id="UP001174136">
    <property type="component" value="Unassembled WGS sequence"/>
</dbReference>
<keyword evidence="3" id="KW-1185">Reference proteome</keyword>
<gene>
    <name evidence="2" type="ORF">N1851_005864</name>
</gene>
<accession>A0AA47N5A1</accession>
<evidence type="ECO:0008006" key="4">
    <source>
        <dbReference type="Google" id="ProtNLM"/>
    </source>
</evidence>
<name>A0AA47N5A1_MERPO</name>
<dbReference type="PANTHER" id="PTHR31751">
    <property type="entry name" value="SI:CH211-108C17.2-RELATED-RELATED"/>
    <property type="match status" value="1"/>
</dbReference>
<evidence type="ECO:0000313" key="3">
    <source>
        <dbReference type="Proteomes" id="UP001174136"/>
    </source>
</evidence>
<reference evidence="2" key="1">
    <citation type="journal article" date="2023" name="Front. Mar. Sci.">
        <title>A new Merluccius polli reference genome to investigate the effects of global change in West African waters.</title>
        <authorList>
            <person name="Mateo J.L."/>
            <person name="Blanco-Fernandez C."/>
            <person name="Garcia-Vazquez E."/>
            <person name="Machado-Schiaffino G."/>
        </authorList>
    </citation>
    <scope>NUCLEOTIDE SEQUENCE</scope>
    <source>
        <strain evidence="2">C29</strain>
        <tissue evidence="2">Fin</tissue>
    </source>
</reference>
<dbReference type="AlphaFoldDB" id="A0AA47N5A1"/>
<sequence>MKSLGIGEDECDSPDEGQANNLRDSIIEMDDFLQDPDNLDLGDEDSSDEEFAPSLYLRNVCANQCQLPEQSVDEAVLDFELPEPLEEEPHNLPAQRRVVSEEDLVGKTANITFNDNLLTLANHLSLPKKKCSHKDKQSGACPGARPFRVNLKPRGTGVILEWLCPFGHTVWQWNSQPTLKFGMQGGDFMLSMNILLSGNNYRKVALLFKFMNMGMVAEGTHFRLQDAYCIEPVQEYWEKTRVEVLERLHQKDHLVVLGDGRMDSPGHCAQFCTYTTIEQDSRDIVYIVSVDKRETSRNSVIMERECFTRTMDALLQELPIKEVVTDAHPQISALLNPERGKYKDWGIQHSLDIWHAAKSLSKRLLRAGSKKEHSGILVWTRDIVNHFWYCSKKADNEEQFKLMWVGVLHHVRNEHVWATGYCEHEPLDEDSGDKPWITQGSASHKALTAVVLEKRFLNLVKKFLNFRTTSDLESFQNHILMYAAKRMGYTPFVYKTRTLLAAIDYNKHNRRQAARNREGHKMYKRSYNKKSKNWSVGTVKEKKQYTYIPEIQTAILSRRIRSGTGLPRTVAMRAEDPRRLGLLAPVQPPPTSELVRVQVSRGNLIHGTPQEDATQ</sequence>
<dbReference type="EMBL" id="JAOPHQ010000935">
    <property type="protein sequence ID" value="KAK0152607.1"/>
    <property type="molecule type" value="Genomic_DNA"/>
</dbReference>
<protein>
    <recommendedName>
        <fullName evidence="4">Transposase</fullName>
    </recommendedName>
</protein>
<evidence type="ECO:0000256" key="1">
    <source>
        <dbReference type="SAM" id="MobiDB-lite"/>
    </source>
</evidence>
<comment type="caution">
    <text evidence="2">The sequence shown here is derived from an EMBL/GenBank/DDBJ whole genome shotgun (WGS) entry which is preliminary data.</text>
</comment>
<proteinExistence type="predicted"/>
<dbReference type="PANTHER" id="PTHR31751:SF7">
    <property type="entry name" value="THAP-TYPE DOMAIN-CONTAINING PROTEIN"/>
    <property type="match status" value="1"/>
</dbReference>
<feature type="region of interest" description="Disordered" evidence="1">
    <location>
        <begin position="1"/>
        <end position="22"/>
    </location>
</feature>
<evidence type="ECO:0000313" key="2">
    <source>
        <dbReference type="EMBL" id="KAK0152607.1"/>
    </source>
</evidence>
<organism evidence="2 3">
    <name type="scientific">Merluccius polli</name>
    <name type="common">Benguela hake</name>
    <name type="synonym">Merluccius cadenati</name>
    <dbReference type="NCBI Taxonomy" id="89951"/>
    <lineage>
        <taxon>Eukaryota</taxon>
        <taxon>Metazoa</taxon>
        <taxon>Chordata</taxon>
        <taxon>Craniata</taxon>
        <taxon>Vertebrata</taxon>
        <taxon>Euteleostomi</taxon>
        <taxon>Actinopterygii</taxon>
        <taxon>Neopterygii</taxon>
        <taxon>Teleostei</taxon>
        <taxon>Neoteleostei</taxon>
        <taxon>Acanthomorphata</taxon>
        <taxon>Zeiogadaria</taxon>
        <taxon>Gadariae</taxon>
        <taxon>Gadiformes</taxon>
        <taxon>Gadoidei</taxon>
        <taxon>Merlucciidae</taxon>
        <taxon>Merluccius</taxon>
    </lineage>
</organism>